<feature type="transmembrane region" description="Helical" evidence="5">
    <location>
        <begin position="326"/>
        <end position="345"/>
    </location>
</feature>
<dbReference type="Proteomes" id="UP001516023">
    <property type="component" value="Unassembled WGS sequence"/>
</dbReference>
<proteinExistence type="predicted"/>
<feature type="transmembrane region" description="Helical" evidence="5">
    <location>
        <begin position="511"/>
        <end position="536"/>
    </location>
</feature>
<reference evidence="6 7" key="1">
    <citation type="journal article" date="2020" name="G3 (Bethesda)">
        <title>Improved Reference Genome for Cyclotella cryptica CCMP332, a Model for Cell Wall Morphogenesis, Salinity Adaptation, and Lipid Production in Diatoms (Bacillariophyta).</title>
        <authorList>
            <person name="Roberts W.R."/>
            <person name="Downey K.M."/>
            <person name="Ruck E.C."/>
            <person name="Traller J.C."/>
            <person name="Alverson A.J."/>
        </authorList>
    </citation>
    <scope>NUCLEOTIDE SEQUENCE [LARGE SCALE GENOMIC DNA]</scope>
    <source>
        <strain evidence="6 7">CCMP332</strain>
    </source>
</reference>
<feature type="transmembrane region" description="Helical" evidence="5">
    <location>
        <begin position="449"/>
        <end position="473"/>
    </location>
</feature>
<dbReference type="AlphaFoldDB" id="A0ABD3PGQ0"/>
<dbReference type="InterPro" id="IPR002781">
    <property type="entry name" value="TM_pro_TauE-like"/>
</dbReference>
<dbReference type="Pfam" id="PF01925">
    <property type="entry name" value="TauE"/>
    <property type="match status" value="2"/>
</dbReference>
<feature type="transmembrane region" description="Helical" evidence="5">
    <location>
        <begin position="480"/>
        <end position="499"/>
    </location>
</feature>
<evidence type="ECO:0000256" key="5">
    <source>
        <dbReference type="SAM" id="Phobius"/>
    </source>
</evidence>
<protein>
    <recommendedName>
        <fullName evidence="8">Sulfite exporter TauE/SafE</fullName>
    </recommendedName>
</protein>
<dbReference type="PANTHER" id="PTHR14255:SF3">
    <property type="entry name" value="SULFITE EXPORTER TAUE_SAFE FAMILY PROTEIN 5-RELATED"/>
    <property type="match status" value="1"/>
</dbReference>
<evidence type="ECO:0000313" key="6">
    <source>
        <dbReference type="EMBL" id="KAL3786824.1"/>
    </source>
</evidence>
<dbReference type="PANTHER" id="PTHR14255">
    <property type="entry name" value="CEREBLON"/>
    <property type="match status" value="1"/>
</dbReference>
<accession>A0ABD3PGQ0</accession>
<organism evidence="6 7">
    <name type="scientific">Cyclotella cryptica</name>
    <dbReference type="NCBI Taxonomy" id="29204"/>
    <lineage>
        <taxon>Eukaryota</taxon>
        <taxon>Sar</taxon>
        <taxon>Stramenopiles</taxon>
        <taxon>Ochrophyta</taxon>
        <taxon>Bacillariophyta</taxon>
        <taxon>Coscinodiscophyceae</taxon>
        <taxon>Thalassiosirophycidae</taxon>
        <taxon>Stephanodiscales</taxon>
        <taxon>Stephanodiscaceae</taxon>
        <taxon>Cyclotella</taxon>
    </lineage>
</organism>
<feature type="transmembrane region" description="Helical" evidence="5">
    <location>
        <begin position="54"/>
        <end position="74"/>
    </location>
</feature>
<comment type="subcellular location">
    <subcellularLocation>
        <location evidence="1">Membrane</location>
        <topology evidence="1">Multi-pass membrane protein</topology>
    </subcellularLocation>
</comment>
<keyword evidence="3 5" id="KW-1133">Transmembrane helix</keyword>
<feature type="transmembrane region" description="Helical" evidence="5">
    <location>
        <begin position="365"/>
        <end position="383"/>
    </location>
</feature>
<keyword evidence="2 5" id="KW-0812">Transmembrane</keyword>
<feature type="transmembrane region" description="Helical" evidence="5">
    <location>
        <begin position="182"/>
        <end position="201"/>
    </location>
</feature>
<comment type="caution">
    <text evidence="6">The sequence shown here is derived from an EMBL/GenBank/DDBJ whole genome shotgun (WGS) entry which is preliminary data.</text>
</comment>
<evidence type="ECO:0008006" key="8">
    <source>
        <dbReference type="Google" id="ProtNLM"/>
    </source>
</evidence>
<gene>
    <name evidence="6" type="ORF">HJC23_008098</name>
</gene>
<keyword evidence="7" id="KW-1185">Reference proteome</keyword>
<sequence>MTGIDNNDSPVSDARAATLSRWHDRFDAELYSERSTLADLSSTKKASFTSTMKVVSAIACSLVLIYTLSSRFGINTAYHRSLLTQASDSSVTNKLNTLSGHSPLFPLQPSDILGFTLASFGLILASGGGIGGGGMLVPIYILVMGFLPKHAIPLSNVTVFGGAIANMVINVKKRHPGADRPLIDWDLVLVMQPPTLFGVLVGANLNKVLPEKVVSVMLVILLTFTAYSTFKKAMNMYMSESLEVNEKLNESNHRLLNSNMHLDNSNTDGNNSSHSLQPIQLDVCGPTSFYDSITDHDITEIDSQTPAIGNPALLQRIIDQERHVNTGNVALIIIMFLIVVAVNILKGGGSYPSPIGISCGSVTFWTVQLLLLLFISMISVVAHKRLIQYTRLKMDAGYRYLKEDVQWDEKSTLVYFLLSSVAGCCAGMFGIGGGIVQGPLMLAMGVHPAVASATSACMILFTSFTATTTYAVYGILIQDYAIVCTVLGFISTAVGQLVMSRLLKETSRYSYVAFSIGIVILFSALLMTLQSVLHYFMSGNANEKSSGLCGHM</sequence>
<dbReference type="EMBL" id="JABMIG020000187">
    <property type="protein sequence ID" value="KAL3786824.1"/>
    <property type="molecule type" value="Genomic_DNA"/>
</dbReference>
<name>A0ABD3PGQ0_9STRA</name>
<evidence type="ECO:0000256" key="2">
    <source>
        <dbReference type="ARBA" id="ARBA00022692"/>
    </source>
</evidence>
<feature type="transmembrane region" description="Helical" evidence="5">
    <location>
        <begin position="112"/>
        <end position="143"/>
    </location>
</feature>
<dbReference type="GO" id="GO:0016020">
    <property type="term" value="C:membrane"/>
    <property type="evidence" value="ECO:0007669"/>
    <property type="project" value="UniProtKB-SubCell"/>
</dbReference>
<evidence type="ECO:0000256" key="1">
    <source>
        <dbReference type="ARBA" id="ARBA00004141"/>
    </source>
</evidence>
<feature type="transmembrane region" description="Helical" evidence="5">
    <location>
        <begin position="413"/>
        <end position="437"/>
    </location>
</feature>
<evidence type="ECO:0000256" key="3">
    <source>
        <dbReference type="ARBA" id="ARBA00022989"/>
    </source>
</evidence>
<feature type="transmembrane region" description="Helical" evidence="5">
    <location>
        <begin position="213"/>
        <end position="230"/>
    </location>
</feature>
<evidence type="ECO:0000313" key="7">
    <source>
        <dbReference type="Proteomes" id="UP001516023"/>
    </source>
</evidence>
<evidence type="ECO:0000256" key="4">
    <source>
        <dbReference type="ARBA" id="ARBA00023136"/>
    </source>
</evidence>
<keyword evidence="4 5" id="KW-0472">Membrane</keyword>